<feature type="signal peptide" evidence="17">
    <location>
        <begin position="1"/>
        <end position="18"/>
    </location>
</feature>
<keyword evidence="8" id="KW-0524">Neurogenesis</keyword>
<evidence type="ECO:0000256" key="12">
    <source>
        <dbReference type="ARBA" id="ARBA00023319"/>
    </source>
</evidence>
<dbReference type="Gene3D" id="2.130.10.10">
    <property type="entry name" value="YVTN repeat-like/Quinoprotein amine dehydrogenase"/>
    <property type="match status" value="1"/>
</dbReference>
<evidence type="ECO:0000256" key="17">
    <source>
        <dbReference type="SAM" id="SignalP"/>
    </source>
</evidence>
<keyword evidence="11" id="KW-0325">Glycoprotein</keyword>
<evidence type="ECO:0000256" key="16">
    <source>
        <dbReference type="SAM" id="MobiDB-lite"/>
    </source>
</evidence>
<feature type="compositionally biased region" description="Low complexity" evidence="16">
    <location>
        <begin position="825"/>
        <end position="834"/>
    </location>
</feature>
<keyword evidence="21" id="KW-1185">Reference proteome</keyword>
<comment type="subcellular location">
    <subcellularLocation>
        <location evidence="1">Membrane</location>
    </subcellularLocation>
    <subcellularLocation>
        <location evidence="2">Secreted</location>
    </subcellularLocation>
</comment>
<sequence length="834" mass="94132">MVMISSLVLLGLFSLSASSSSSSSPRMKLAYKDLQQFNGVKRFDLERSCCFGALLLDEERGRLFVGARNYLLSLSLDNISKQEQKIYWPAPVDWREECNWAGKDINPGIRMFPLPGVVVVIVGSLGNAARFIEHIHKGKEKQRHSRCPYVDVSIEQLMPLCFHDSKSESKRLQRVPGSQRTDCVNYVKLLHHYNRTHLYACGTGAFHPTCAYVEVGQKIEDHVFRVDPSLMEDGKGKSPYDPRHSSASVLIGDELYAGVATDLMGRDFTIFRSMGQRPSIRTEQHDSRWLNEPKFISAFGVPESENPDDDKVFFFFRETAVEAQGFGKNDMGGQRSLVNKWTTFLKARLVCSVPGNDGTETHFDELRDVFLLQTRDRKNPLIYTVFTTSSSVFQGSAVCLYTMNDIRRAFLGPFAHKEGPNYQWVPFQGKVPYPRPGMCPSKTFGSFESTKGFPDNVIQFARHHPLMFNPVTPLGGRPLFLRTGIPYTFTQITVDRVNAADGHYDVMFIGTDVGSVLKVISVPKGSWSNTELLLEELQLFKDSSSIISMQISSKRQQLYVGSDTGVVQVPLHRCSMYGKACAECCLARDPYCAWDGHTCTRYLPNTKRRFRRQDVRNGDPNTLCSGDHQKLRVLEKKLYAVDGSSSFLECIPKSLQAQVSWTVQRLPENPQEEVRLDDRVLQTERGLLLRRALRRDTGVYQCHSTEHGFTQTVLAITLEILPSAGSSPSAVNPRSPSHSHSSQGQSINQKIWYRDFMQLVDHPNLNSVDQICEQVWARKHSLSGKSPPDPANEGPVHDPLHSKKWKHLKEIRKGRNRRTHDGRPAARAPRSAGE</sequence>
<dbReference type="InterPro" id="IPR001627">
    <property type="entry name" value="Semap_dom"/>
</dbReference>
<accession>A0A553RKI2</accession>
<dbReference type="GO" id="GO:0045499">
    <property type="term" value="F:chemorepellent activity"/>
    <property type="evidence" value="ECO:0007669"/>
    <property type="project" value="TreeGrafter"/>
</dbReference>
<keyword evidence="7" id="KW-0221">Differentiation</keyword>
<evidence type="ECO:0000313" key="20">
    <source>
        <dbReference type="EMBL" id="TRZ02691.1"/>
    </source>
</evidence>
<feature type="region of interest" description="Disordered" evidence="16">
    <location>
        <begin position="725"/>
        <end position="746"/>
    </location>
</feature>
<feature type="compositionally biased region" description="Polar residues" evidence="16">
    <location>
        <begin position="725"/>
        <end position="734"/>
    </location>
</feature>
<dbReference type="InterPro" id="IPR003599">
    <property type="entry name" value="Ig_sub"/>
</dbReference>
<comment type="caution">
    <text evidence="15">Lacks conserved residue(s) required for the propagation of feature annotation.</text>
</comment>
<evidence type="ECO:0000256" key="13">
    <source>
        <dbReference type="ARBA" id="ARBA00057157"/>
    </source>
</evidence>
<comment type="similarity">
    <text evidence="3">Belongs to the semaphorin family.</text>
</comment>
<dbReference type="GO" id="GO:0001755">
    <property type="term" value="P:neural crest cell migration"/>
    <property type="evidence" value="ECO:0007669"/>
    <property type="project" value="TreeGrafter"/>
</dbReference>
<evidence type="ECO:0000256" key="11">
    <source>
        <dbReference type="ARBA" id="ARBA00023180"/>
    </source>
</evidence>
<evidence type="ECO:0000256" key="15">
    <source>
        <dbReference type="PROSITE-ProRule" id="PRU00352"/>
    </source>
</evidence>
<evidence type="ECO:0000259" key="19">
    <source>
        <dbReference type="PROSITE" id="PS51004"/>
    </source>
</evidence>
<proteinExistence type="inferred from homology"/>
<dbReference type="GO" id="GO:0072359">
    <property type="term" value="P:circulatory system development"/>
    <property type="evidence" value="ECO:0007669"/>
    <property type="project" value="UniProtKB-ARBA"/>
</dbReference>
<gene>
    <name evidence="20" type="ORF">DNTS_022669</name>
</gene>
<dbReference type="GO" id="GO:0071526">
    <property type="term" value="P:semaphorin-plexin signaling pathway"/>
    <property type="evidence" value="ECO:0007669"/>
    <property type="project" value="TreeGrafter"/>
</dbReference>
<dbReference type="InterPro" id="IPR002165">
    <property type="entry name" value="Plexin_repeat"/>
</dbReference>
<feature type="compositionally biased region" description="Basic residues" evidence="16">
    <location>
        <begin position="802"/>
        <end position="818"/>
    </location>
</feature>
<feature type="chain" id="PRO_5021999325" description="Semaphorin-3B" evidence="17">
    <location>
        <begin position="19"/>
        <end position="834"/>
    </location>
</feature>
<dbReference type="FunFam" id="2.60.40.10:FF:000030">
    <property type="entry name" value="Semaphorin 3F like"/>
    <property type="match status" value="1"/>
</dbReference>
<evidence type="ECO:0000259" key="18">
    <source>
        <dbReference type="PROSITE" id="PS50835"/>
    </source>
</evidence>
<keyword evidence="6 17" id="KW-0732">Signal</keyword>
<dbReference type="Gene3D" id="2.60.40.10">
    <property type="entry name" value="Immunoglobulins"/>
    <property type="match status" value="1"/>
</dbReference>
<evidence type="ECO:0000256" key="7">
    <source>
        <dbReference type="ARBA" id="ARBA00022782"/>
    </source>
</evidence>
<evidence type="ECO:0000313" key="21">
    <source>
        <dbReference type="Proteomes" id="UP000316079"/>
    </source>
</evidence>
<dbReference type="InterPro" id="IPR013783">
    <property type="entry name" value="Ig-like_fold"/>
</dbReference>
<dbReference type="SUPFAM" id="SSF48726">
    <property type="entry name" value="Immunoglobulin"/>
    <property type="match status" value="1"/>
</dbReference>
<dbReference type="FunFam" id="3.30.1680.10:FF:000008">
    <property type="entry name" value="semaphorin-3B isoform X1"/>
    <property type="match status" value="1"/>
</dbReference>
<dbReference type="InterPro" id="IPR036179">
    <property type="entry name" value="Ig-like_dom_sf"/>
</dbReference>
<evidence type="ECO:0000256" key="1">
    <source>
        <dbReference type="ARBA" id="ARBA00004370"/>
    </source>
</evidence>
<dbReference type="GO" id="GO:0030215">
    <property type="term" value="F:semaphorin receptor binding"/>
    <property type="evidence" value="ECO:0007669"/>
    <property type="project" value="InterPro"/>
</dbReference>
<dbReference type="Pfam" id="PF01437">
    <property type="entry name" value="PSI"/>
    <property type="match status" value="1"/>
</dbReference>
<dbReference type="Pfam" id="PF01403">
    <property type="entry name" value="Sema"/>
    <property type="match status" value="1"/>
</dbReference>
<dbReference type="SUPFAM" id="SSF103575">
    <property type="entry name" value="Plexin repeat"/>
    <property type="match status" value="1"/>
</dbReference>
<dbReference type="GO" id="GO:0005886">
    <property type="term" value="C:plasma membrane"/>
    <property type="evidence" value="ECO:0007669"/>
    <property type="project" value="TreeGrafter"/>
</dbReference>
<keyword evidence="12" id="KW-0393">Immunoglobulin domain</keyword>
<dbReference type="InterPro" id="IPR027231">
    <property type="entry name" value="Semaphorin"/>
</dbReference>
<dbReference type="PROSITE" id="PS50835">
    <property type="entry name" value="IG_LIKE"/>
    <property type="match status" value="1"/>
</dbReference>
<comment type="caution">
    <text evidence="20">The sequence shown here is derived from an EMBL/GenBank/DDBJ whole genome shotgun (WGS) entry which is preliminary data.</text>
</comment>
<dbReference type="EMBL" id="SRMA01023894">
    <property type="protein sequence ID" value="TRZ02691.1"/>
    <property type="molecule type" value="Genomic_DNA"/>
</dbReference>
<evidence type="ECO:0000256" key="10">
    <source>
        <dbReference type="ARBA" id="ARBA00023157"/>
    </source>
</evidence>
<dbReference type="Proteomes" id="UP000316079">
    <property type="component" value="Unassembled WGS sequence"/>
</dbReference>
<evidence type="ECO:0000256" key="8">
    <source>
        <dbReference type="ARBA" id="ARBA00022902"/>
    </source>
</evidence>
<dbReference type="STRING" id="623744.A0A553RKI2"/>
<evidence type="ECO:0000256" key="6">
    <source>
        <dbReference type="ARBA" id="ARBA00022729"/>
    </source>
</evidence>
<evidence type="ECO:0000256" key="4">
    <source>
        <dbReference type="ARBA" id="ARBA00022473"/>
    </source>
</evidence>
<reference evidence="20 21" key="1">
    <citation type="journal article" date="2019" name="Sci. Data">
        <title>Hybrid genome assembly and annotation of Danionella translucida.</title>
        <authorList>
            <person name="Kadobianskyi M."/>
            <person name="Schulze L."/>
            <person name="Schuelke M."/>
            <person name="Judkewitz B."/>
        </authorList>
    </citation>
    <scope>NUCLEOTIDE SEQUENCE [LARGE SCALE GENOMIC DNA]</scope>
    <source>
        <strain evidence="20 21">Bolton</strain>
    </source>
</reference>
<feature type="domain" description="Ig-like" evidence="18">
    <location>
        <begin position="620"/>
        <end position="717"/>
    </location>
</feature>
<dbReference type="FunFam" id="2.130.10.10:FF:000015">
    <property type="entry name" value="Semaphorin 3B"/>
    <property type="match status" value="1"/>
</dbReference>
<dbReference type="AlphaFoldDB" id="A0A553RKI2"/>
<dbReference type="InterPro" id="IPR036352">
    <property type="entry name" value="Semap_dom_sf"/>
</dbReference>
<keyword evidence="9" id="KW-0472">Membrane</keyword>
<keyword evidence="10" id="KW-1015">Disulfide bond</keyword>
<protein>
    <recommendedName>
        <fullName evidence="14">Semaphorin-3B</fullName>
    </recommendedName>
</protein>
<dbReference type="Gene3D" id="3.30.1680.10">
    <property type="entry name" value="ligand-binding face of the semaphorins, domain 2"/>
    <property type="match status" value="1"/>
</dbReference>
<dbReference type="PROSITE" id="PS51004">
    <property type="entry name" value="SEMA"/>
    <property type="match status" value="1"/>
</dbReference>
<evidence type="ECO:0000256" key="9">
    <source>
        <dbReference type="ARBA" id="ARBA00023136"/>
    </source>
</evidence>
<dbReference type="GO" id="GO:0030335">
    <property type="term" value="P:positive regulation of cell migration"/>
    <property type="evidence" value="ECO:0007669"/>
    <property type="project" value="TreeGrafter"/>
</dbReference>
<dbReference type="SMART" id="SM00423">
    <property type="entry name" value="PSI"/>
    <property type="match status" value="1"/>
</dbReference>
<feature type="compositionally biased region" description="Low complexity" evidence="16">
    <location>
        <begin position="735"/>
        <end position="746"/>
    </location>
</feature>
<organism evidence="20 21">
    <name type="scientific">Danionella cerebrum</name>
    <dbReference type="NCBI Taxonomy" id="2873325"/>
    <lineage>
        <taxon>Eukaryota</taxon>
        <taxon>Metazoa</taxon>
        <taxon>Chordata</taxon>
        <taxon>Craniata</taxon>
        <taxon>Vertebrata</taxon>
        <taxon>Euteleostomi</taxon>
        <taxon>Actinopterygii</taxon>
        <taxon>Neopterygii</taxon>
        <taxon>Teleostei</taxon>
        <taxon>Ostariophysi</taxon>
        <taxon>Cypriniformes</taxon>
        <taxon>Danionidae</taxon>
        <taxon>Danioninae</taxon>
        <taxon>Danionella</taxon>
    </lineage>
</organism>
<dbReference type="OrthoDB" id="9988752at2759"/>
<keyword evidence="4" id="KW-0217">Developmental protein</keyword>
<name>A0A553RKI2_9TELE</name>
<dbReference type="SMART" id="SM00409">
    <property type="entry name" value="IG"/>
    <property type="match status" value="1"/>
</dbReference>
<dbReference type="GO" id="GO:0005576">
    <property type="term" value="C:extracellular region"/>
    <property type="evidence" value="ECO:0007669"/>
    <property type="project" value="UniProtKB-SubCell"/>
</dbReference>
<dbReference type="InterPro" id="IPR015943">
    <property type="entry name" value="WD40/YVTN_repeat-like_dom_sf"/>
</dbReference>
<dbReference type="PANTHER" id="PTHR11036:SF37">
    <property type="entry name" value="SEMAPHORIN-3B"/>
    <property type="match status" value="1"/>
</dbReference>
<feature type="region of interest" description="Disordered" evidence="16">
    <location>
        <begin position="781"/>
        <end position="834"/>
    </location>
</feature>
<dbReference type="SMART" id="SM00630">
    <property type="entry name" value="Sema"/>
    <property type="match status" value="1"/>
</dbReference>
<keyword evidence="5" id="KW-0964">Secreted</keyword>
<dbReference type="GO" id="GO:0007411">
    <property type="term" value="P:axon guidance"/>
    <property type="evidence" value="ECO:0007669"/>
    <property type="project" value="TreeGrafter"/>
</dbReference>
<dbReference type="SUPFAM" id="SSF101912">
    <property type="entry name" value="Sema domain"/>
    <property type="match status" value="2"/>
</dbReference>
<dbReference type="InterPro" id="IPR007110">
    <property type="entry name" value="Ig-like_dom"/>
</dbReference>
<evidence type="ECO:0000256" key="14">
    <source>
        <dbReference type="ARBA" id="ARBA00074126"/>
    </source>
</evidence>
<dbReference type="PANTHER" id="PTHR11036">
    <property type="entry name" value="SEMAPHORIN"/>
    <property type="match status" value="1"/>
</dbReference>
<evidence type="ECO:0000256" key="2">
    <source>
        <dbReference type="ARBA" id="ARBA00004613"/>
    </source>
</evidence>
<dbReference type="InterPro" id="IPR016201">
    <property type="entry name" value="PSI"/>
</dbReference>
<dbReference type="GO" id="GO:0035295">
    <property type="term" value="P:tube development"/>
    <property type="evidence" value="ECO:0007669"/>
    <property type="project" value="UniProtKB-ARBA"/>
</dbReference>
<comment type="function">
    <text evidence="13">Inhibits axonal extension by providing local signals to specify territories inaccessible for growing axons.</text>
</comment>
<evidence type="ECO:0000256" key="3">
    <source>
        <dbReference type="ARBA" id="ARBA00009492"/>
    </source>
</evidence>
<evidence type="ECO:0000256" key="5">
    <source>
        <dbReference type="ARBA" id="ARBA00022525"/>
    </source>
</evidence>
<feature type="domain" description="Sema" evidence="19">
    <location>
        <begin position="26"/>
        <end position="571"/>
    </location>
</feature>